<dbReference type="InterPro" id="IPR050492">
    <property type="entry name" value="Bact_metal-bind_prot9"/>
</dbReference>
<comment type="similarity">
    <text evidence="1 4">Belongs to the bacterial solute-binding protein 9 family.</text>
</comment>
<dbReference type="AlphaFoldDB" id="A0A937XEW5"/>
<accession>A0A937XEW5</accession>
<name>A0A937XEW5_UNCW3</name>
<dbReference type="GO" id="GO:0007155">
    <property type="term" value="P:cell adhesion"/>
    <property type="evidence" value="ECO:0007669"/>
    <property type="project" value="InterPro"/>
</dbReference>
<dbReference type="PROSITE" id="PS51257">
    <property type="entry name" value="PROKAR_LIPOPROTEIN"/>
    <property type="match status" value="1"/>
</dbReference>
<dbReference type="Proteomes" id="UP000779900">
    <property type="component" value="Unassembled WGS sequence"/>
</dbReference>
<evidence type="ECO:0000256" key="1">
    <source>
        <dbReference type="ARBA" id="ARBA00011028"/>
    </source>
</evidence>
<keyword evidence="2 4" id="KW-0813">Transport</keyword>
<evidence type="ECO:0000256" key="2">
    <source>
        <dbReference type="ARBA" id="ARBA00022448"/>
    </source>
</evidence>
<dbReference type="EMBL" id="VGIR01000088">
    <property type="protein sequence ID" value="MBM3332450.1"/>
    <property type="molecule type" value="Genomic_DNA"/>
</dbReference>
<proteinExistence type="inferred from homology"/>
<protein>
    <submittedName>
        <fullName evidence="6">Zinc ABC transporter substrate-binding protein</fullName>
    </submittedName>
</protein>
<dbReference type="PANTHER" id="PTHR42953:SF3">
    <property type="entry name" value="HIGH-AFFINITY ZINC UPTAKE SYSTEM PROTEIN ZNUA"/>
    <property type="match status" value="1"/>
</dbReference>
<dbReference type="SUPFAM" id="SSF53807">
    <property type="entry name" value="Helical backbone' metal receptor"/>
    <property type="match status" value="1"/>
</dbReference>
<feature type="compositionally biased region" description="Basic and acidic residues" evidence="5">
    <location>
        <begin position="123"/>
        <end position="154"/>
    </location>
</feature>
<dbReference type="PRINTS" id="PR00691">
    <property type="entry name" value="ADHESINB"/>
</dbReference>
<evidence type="ECO:0000256" key="5">
    <source>
        <dbReference type="SAM" id="MobiDB-lite"/>
    </source>
</evidence>
<dbReference type="InterPro" id="IPR006127">
    <property type="entry name" value="ZnuA-like"/>
</dbReference>
<reference evidence="6" key="1">
    <citation type="submission" date="2019-03" db="EMBL/GenBank/DDBJ databases">
        <title>Lake Tanganyika Metagenome-Assembled Genomes (MAGs).</title>
        <authorList>
            <person name="Tran P."/>
        </authorList>
    </citation>
    <scope>NUCLEOTIDE SEQUENCE</scope>
    <source>
        <strain evidence="6">K_DeepCast_150m_m2_040</strain>
    </source>
</reference>
<evidence type="ECO:0000313" key="7">
    <source>
        <dbReference type="Proteomes" id="UP000779900"/>
    </source>
</evidence>
<dbReference type="GO" id="GO:0030001">
    <property type="term" value="P:metal ion transport"/>
    <property type="evidence" value="ECO:0007669"/>
    <property type="project" value="InterPro"/>
</dbReference>
<dbReference type="PANTHER" id="PTHR42953">
    <property type="entry name" value="HIGH-AFFINITY ZINC UPTAKE SYSTEM PROTEIN ZNUA-RELATED"/>
    <property type="match status" value="1"/>
</dbReference>
<dbReference type="Gene3D" id="3.40.50.1980">
    <property type="entry name" value="Nitrogenase molybdenum iron protein domain"/>
    <property type="match status" value="2"/>
</dbReference>
<dbReference type="GO" id="GO:0046872">
    <property type="term" value="F:metal ion binding"/>
    <property type="evidence" value="ECO:0007669"/>
    <property type="project" value="InterPro"/>
</dbReference>
<evidence type="ECO:0000256" key="4">
    <source>
        <dbReference type="RuleBase" id="RU003512"/>
    </source>
</evidence>
<sequence length="322" mass="34631">MDITRVVMFISGVGLLAGCGAATEKASGRLRVVTTIGVLADWARQVGGDRLEVTSLLSGNESPHTHEIKPADVKTIADAHILFRVGLGLEEWLDPVVKNAGNKKLVVVDAASGISDVIVDAGHQPKSEGRRQNPEGRSEAAGVKREASSVEHRSGNPHIWLDPGYAKVGIGNLVQELVRLDPQGESLYRRREAAYFARLDSLNAAIAADLAGLKEKRLITYHDAWPYFARRFGLDIVASVEPIPGQEPSARELARLVDMIRRERIKVVTTEPQLPSALPGMLAKETGVRVLMLNPLLVGPDGTVDYVRELGAGAAALAAALR</sequence>
<gene>
    <name evidence="6" type="ORF">FJY68_11495</name>
</gene>
<dbReference type="PRINTS" id="PR00690">
    <property type="entry name" value="ADHESNFAMILY"/>
</dbReference>
<feature type="region of interest" description="Disordered" evidence="5">
    <location>
        <begin position="119"/>
        <end position="155"/>
    </location>
</feature>
<organism evidence="6 7">
    <name type="scientific">candidate division WOR-3 bacterium</name>
    <dbReference type="NCBI Taxonomy" id="2052148"/>
    <lineage>
        <taxon>Bacteria</taxon>
        <taxon>Bacteria division WOR-3</taxon>
    </lineage>
</organism>
<dbReference type="InterPro" id="IPR006129">
    <property type="entry name" value="AdhesinB"/>
</dbReference>
<evidence type="ECO:0000256" key="3">
    <source>
        <dbReference type="ARBA" id="ARBA00022729"/>
    </source>
</evidence>
<comment type="caution">
    <text evidence="6">The sequence shown here is derived from an EMBL/GenBank/DDBJ whole genome shotgun (WGS) entry which is preliminary data.</text>
</comment>
<dbReference type="InterPro" id="IPR006128">
    <property type="entry name" value="Lipoprotein_PsaA-like"/>
</dbReference>
<dbReference type="Pfam" id="PF01297">
    <property type="entry name" value="ZnuA"/>
    <property type="match status" value="1"/>
</dbReference>
<evidence type="ECO:0000313" key="6">
    <source>
        <dbReference type="EMBL" id="MBM3332450.1"/>
    </source>
</evidence>
<keyword evidence="3" id="KW-0732">Signal</keyword>